<keyword evidence="1" id="KW-0812">Transmembrane</keyword>
<feature type="transmembrane region" description="Helical" evidence="1">
    <location>
        <begin position="51"/>
        <end position="76"/>
    </location>
</feature>
<reference evidence="2 3" key="1">
    <citation type="submission" date="2016-12" db="EMBL/GenBank/DDBJ databases">
        <title>The genomes of Aspergillus section Nigri reveals drivers in fungal speciation.</title>
        <authorList>
            <consortium name="DOE Joint Genome Institute"/>
            <person name="Vesth T.C."/>
            <person name="Nybo J."/>
            <person name="Theobald S."/>
            <person name="Brandl J."/>
            <person name="Frisvad J.C."/>
            <person name="Nielsen K.F."/>
            <person name="Lyhne E.K."/>
            <person name="Kogle M.E."/>
            <person name="Kuo A."/>
            <person name="Riley R."/>
            <person name="Clum A."/>
            <person name="Nolan M."/>
            <person name="Lipzen A."/>
            <person name="Salamov A."/>
            <person name="Henrissat B."/>
            <person name="Wiebenga A."/>
            <person name="De Vries R.P."/>
            <person name="Grigoriev I.V."/>
            <person name="Mortensen U.H."/>
            <person name="Andersen M.R."/>
            <person name="Baker S.E."/>
        </authorList>
    </citation>
    <scope>NUCLEOTIDE SEQUENCE [LARGE SCALE GENOMIC DNA]</scope>
    <source>
        <strain evidence="2 3">IBT 23096</strain>
    </source>
</reference>
<evidence type="ECO:0000256" key="1">
    <source>
        <dbReference type="SAM" id="Phobius"/>
    </source>
</evidence>
<gene>
    <name evidence="2" type="ORF">P170DRAFT_421424</name>
</gene>
<organism evidence="2 3">
    <name type="scientific">Aspergillus steynii IBT 23096</name>
    <dbReference type="NCBI Taxonomy" id="1392250"/>
    <lineage>
        <taxon>Eukaryota</taxon>
        <taxon>Fungi</taxon>
        <taxon>Dikarya</taxon>
        <taxon>Ascomycota</taxon>
        <taxon>Pezizomycotina</taxon>
        <taxon>Eurotiomycetes</taxon>
        <taxon>Eurotiomycetidae</taxon>
        <taxon>Eurotiales</taxon>
        <taxon>Aspergillaceae</taxon>
        <taxon>Aspergillus</taxon>
        <taxon>Aspergillus subgen. Circumdati</taxon>
    </lineage>
</organism>
<keyword evidence="1" id="KW-0472">Membrane</keyword>
<dbReference type="RefSeq" id="XP_024710072.1">
    <property type="nucleotide sequence ID" value="XM_024847359.1"/>
</dbReference>
<dbReference type="AlphaFoldDB" id="A0A2I2GPG6"/>
<dbReference type="Proteomes" id="UP000234275">
    <property type="component" value="Unassembled WGS sequence"/>
</dbReference>
<keyword evidence="1" id="KW-1133">Transmembrane helix</keyword>
<feature type="transmembrane region" description="Helical" evidence="1">
    <location>
        <begin position="321"/>
        <end position="342"/>
    </location>
</feature>
<evidence type="ECO:0000313" key="3">
    <source>
        <dbReference type="Proteomes" id="UP000234275"/>
    </source>
</evidence>
<dbReference type="OrthoDB" id="5428890at2759"/>
<sequence length="351" mass="39493">MAESLQLGPLFEALQVYDPHDEEVTLDGIIWHLQCIEMLDRAEELLGAQRLLIFAVLGWRSMLFLAAFNVCSLGHLSIRQDSCQPQSGHVFDEYIQPAGYVSSLPLAILLKAYGNLIPSGSSSSTQVASEKSKASSSWLPLYPKETNAYLLQTLLRVRIRWVDTLALHLDYDKSSKTLSIFAYPSFCLSTLHAGGLLYSFASIDHGDANPDDISQLLREVLLSYRLLFGQSGPSRKLFRRHLTPSDIPPCEMDPLLPLLCTNAQLPYFSPDMPPDRPIYFAARDFPVYSERIELIRKELRDARPKSLADQVRDKRDTLQYWTFWLVAIFGGLGLVLSLVQVIQQGIQLSMG</sequence>
<name>A0A2I2GPG6_9EURO</name>
<proteinExistence type="predicted"/>
<evidence type="ECO:0000313" key="2">
    <source>
        <dbReference type="EMBL" id="PLB54770.1"/>
    </source>
</evidence>
<comment type="caution">
    <text evidence="2">The sequence shown here is derived from an EMBL/GenBank/DDBJ whole genome shotgun (WGS) entry which is preliminary data.</text>
</comment>
<keyword evidence="3" id="KW-1185">Reference proteome</keyword>
<protein>
    <submittedName>
        <fullName evidence="2">Uncharacterized protein</fullName>
    </submittedName>
</protein>
<dbReference type="EMBL" id="MSFO01000001">
    <property type="protein sequence ID" value="PLB54770.1"/>
    <property type="molecule type" value="Genomic_DNA"/>
</dbReference>
<accession>A0A2I2GPG6</accession>
<dbReference type="VEuPathDB" id="FungiDB:P170DRAFT_421424"/>
<dbReference type="GeneID" id="36555058"/>